<dbReference type="Proteomes" id="UP001652660">
    <property type="component" value="Chromosome 7e"/>
</dbReference>
<dbReference type="GeneID" id="140011328"/>
<dbReference type="Gene3D" id="3.60.10.10">
    <property type="entry name" value="Endonuclease/exonuclease/phosphatase"/>
    <property type="match status" value="1"/>
</dbReference>
<keyword evidence="1" id="KW-1185">Reference proteome</keyword>
<protein>
    <submittedName>
        <fullName evidence="2">Uncharacterized protein</fullName>
    </submittedName>
</protein>
<gene>
    <name evidence="2" type="primary">LOC140011328</name>
</gene>
<dbReference type="RefSeq" id="XP_071916222.1">
    <property type="nucleotide sequence ID" value="XM_072060121.1"/>
</dbReference>
<accession>A0ABM4V9L3</accession>
<name>A0ABM4V9L3_COFAR</name>
<sequence>MVCNCQGVGSPLTVLQLREANNLFSPNITYLSETKNRTKYMKKVKAITRFDEMIAVEAMNRAGVMALMWNKDIEVLKVVTTTFTIEAHVMDGNRKVDWWFIVVYASYYSKKWEGRLREEWKFKDFKDFINGNDLIDIGFNGNPWTWSNNWVDEGEVRQRLDRGLCSPAWYENFEDTRCDHKNTYGSDHSMLLINTNPLADKRKKRLMFEKRWLQQQGIIQVVESA</sequence>
<dbReference type="SUPFAM" id="SSF56219">
    <property type="entry name" value="DNase I-like"/>
    <property type="match status" value="1"/>
</dbReference>
<reference evidence="2" key="1">
    <citation type="submission" date="2025-08" db="UniProtKB">
        <authorList>
            <consortium name="RefSeq"/>
        </authorList>
    </citation>
    <scope>IDENTIFICATION</scope>
    <source>
        <tissue evidence="2">Leaves</tissue>
    </source>
</reference>
<organism evidence="1 2">
    <name type="scientific">Coffea arabica</name>
    <name type="common">Arabian coffee</name>
    <dbReference type="NCBI Taxonomy" id="13443"/>
    <lineage>
        <taxon>Eukaryota</taxon>
        <taxon>Viridiplantae</taxon>
        <taxon>Streptophyta</taxon>
        <taxon>Embryophyta</taxon>
        <taxon>Tracheophyta</taxon>
        <taxon>Spermatophyta</taxon>
        <taxon>Magnoliopsida</taxon>
        <taxon>eudicotyledons</taxon>
        <taxon>Gunneridae</taxon>
        <taxon>Pentapetalae</taxon>
        <taxon>asterids</taxon>
        <taxon>lamiids</taxon>
        <taxon>Gentianales</taxon>
        <taxon>Rubiaceae</taxon>
        <taxon>Ixoroideae</taxon>
        <taxon>Gardenieae complex</taxon>
        <taxon>Bertiereae - Coffeeae clade</taxon>
        <taxon>Coffeeae</taxon>
        <taxon>Coffea</taxon>
    </lineage>
</organism>
<proteinExistence type="predicted"/>
<evidence type="ECO:0000313" key="1">
    <source>
        <dbReference type="Proteomes" id="UP001652660"/>
    </source>
</evidence>
<dbReference type="InterPro" id="IPR036691">
    <property type="entry name" value="Endo/exonu/phosph_ase_sf"/>
</dbReference>
<dbReference type="PANTHER" id="PTHR33710">
    <property type="entry name" value="BNAC02G09200D PROTEIN"/>
    <property type="match status" value="1"/>
</dbReference>
<dbReference type="PANTHER" id="PTHR33710:SF62">
    <property type="entry name" value="DUF4283 DOMAIN PROTEIN"/>
    <property type="match status" value="1"/>
</dbReference>
<evidence type="ECO:0000313" key="2">
    <source>
        <dbReference type="RefSeq" id="XP_071916222.1"/>
    </source>
</evidence>